<keyword evidence="5" id="KW-0648">Protein biosynthesis</keyword>
<keyword evidence="12" id="KW-1185">Reference proteome</keyword>
<gene>
    <name evidence="11" type="ORF">BJ508DRAFT_358804</name>
</gene>
<dbReference type="Proteomes" id="UP000275078">
    <property type="component" value="Unassembled WGS sequence"/>
</dbReference>
<evidence type="ECO:0000313" key="11">
    <source>
        <dbReference type="EMBL" id="RPA85438.1"/>
    </source>
</evidence>
<reference evidence="11 12" key="1">
    <citation type="journal article" date="2018" name="Nat. Ecol. Evol.">
        <title>Pezizomycetes genomes reveal the molecular basis of ectomycorrhizal truffle lifestyle.</title>
        <authorList>
            <person name="Murat C."/>
            <person name="Payen T."/>
            <person name="Noel B."/>
            <person name="Kuo A."/>
            <person name="Morin E."/>
            <person name="Chen J."/>
            <person name="Kohler A."/>
            <person name="Krizsan K."/>
            <person name="Balestrini R."/>
            <person name="Da Silva C."/>
            <person name="Montanini B."/>
            <person name="Hainaut M."/>
            <person name="Levati E."/>
            <person name="Barry K.W."/>
            <person name="Belfiori B."/>
            <person name="Cichocki N."/>
            <person name="Clum A."/>
            <person name="Dockter R.B."/>
            <person name="Fauchery L."/>
            <person name="Guy J."/>
            <person name="Iotti M."/>
            <person name="Le Tacon F."/>
            <person name="Lindquist E.A."/>
            <person name="Lipzen A."/>
            <person name="Malagnac F."/>
            <person name="Mello A."/>
            <person name="Molinier V."/>
            <person name="Miyauchi S."/>
            <person name="Poulain J."/>
            <person name="Riccioni C."/>
            <person name="Rubini A."/>
            <person name="Sitrit Y."/>
            <person name="Splivallo R."/>
            <person name="Traeger S."/>
            <person name="Wang M."/>
            <person name="Zifcakova L."/>
            <person name="Wipf D."/>
            <person name="Zambonelli A."/>
            <person name="Paolocci F."/>
            <person name="Nowrousian M."/>
            <person name="Ottonello S."/>
            <person name="Baldrian P."/>
            <person name="Spatafora J.W."/>
            <person name="Henrissat B."/>
            <person name="Nagy L.G."/>
            <person name="Aury J.M."/>
            <person name="Wincker P."/>
            <person name="Grigoriev I.V."/>
            <person name="Bonfante P."/>
            <person name="Martin F.M."/>
        </authorList>
    </citation>
    <scope>NUCLEOTIDE SEQUENCE [LARGE SCALE GENOMIC DNA]</scope>
    <source>
        <strain evidence="11 12">RN42</strain>
    </source>
</reference>
<evidence type="ECO:0000256" key="5">
    <source>
        <dbReference type="ARBA" id="ARBA00022917"/>
    </source>
</evidence>
<feature type="compositionally biased region" description="Polar residues" evidence="10">
    <location>
        <begin position="124"/>
        <end position="138"/>
    </location>
</feature>
<comment type="subcellular location">
    <subcellularLocation>
        <location evidence="1">Cytoplasm</location>
        <location evidence="1">Cytosol</location>
    </subcellularLocation>
</comment>
<protein>
    <recommendedName>
        <fullName evidence="6">Translation initiation factor eIF2B subunit beta</fullName>
    </recommendedName>
    <alternativeName>
        <fullName evidence="7">eIF2B GDP-GTP exchange factor subunit beta</fullName>
    </alternativeName>
</protein>
<dbReference type="GO" id="GO:0005085">
    <property type="term" value="F:guanyl-nucleotide exchange factor activity"/>
    <property type="evidence" value="ECO:0007669"/>
    <property type="project" value="TreeGrafter"/>
</dbReference>
<dbReference type="InterPro" id="IPR051855">
    <property type="entry name" value="eIF2B_beta_subunit"/>
</dbReference>
<dbReference type="GO" id="GO:0005829">
    <property type="term" value="C:cytosol"/>
    <property type="evidence" value="ECO:0007669"/>
    <property type="project" value="UniProtKB-SubCell"/>
</dbReference>
<dbReference type="PANTHER" id="PTHR45859">
    <property type="entry name" value="TRANSLATION INITIATION FACTOR EIF-2B SUBUNIT BETA"/>
    <property type="match status" value="1"/>
</dbReference>
<dbReference type="GO" id="GO:0005851">
    <property type="term" value="C:eukaryotic translation initiation factor 2B complex"/>
    <property type="evidence" value="ECO:0007669"/>
    <property type="project" value="TreeGrafter"/>
</dbReference>
<organism evidence="11 12">
    <name type="scientific">Ascobolus immersus RN42</name>
    <dbReference type="NCBI Taxonomy" id="1160509"/>
    <lineage>
        <taxon>Eukaryota</taxon>
        <taxon>Fungi</taxon>
        <taxon>Dikarya</taxon>
        <taxon>Ascomycota</taxon>
        <taxon>Pezizomycotina</taxon>
        <taxon>Pezizomycetes</taxon>
        <taxon>Pezizales</taxon>
        <taxon>Ascobolaceae</taxon>
        <taxon>Ascobolus</taxon>
    </lineage>
</organism>
<keyword evidence="4" id="KW-0396">Initiation factor</keyword>
<accession>A0A3N4IL61</accession>
<name>A0A3N4IL61_ASCIM</name>
<comment type="similarity">
    <text evidence="2 9">Belongs to the eIF-2B alpha/beta/delta subunits family.</text>
</comment>
<dbReference type="FunFam" id="3.40.50.10470:FF:000008">
    <property type="entry name" value="Translation initiation factor 2B, beta subunit"/>
    <property type="match status" value="1"/>
</dbReference>
<dbReference type="AlphaFoldDB" id="A0A3N4IL61"/>
<evidence type="ECO:0000256" key="10">
    <source>
        <dbReference type="SAM" id="MobiDB-lite"/>
    </source>
</evidence>
<evidence type="ECO:0000256" key="6">
    <source>
        <dbReference type="ARBA" id="ARBA00044122"/>
    </source>
</evidence>
<feature type="region of interest" description="Disordered" evidence="10">
    <location>
        <begin position="111"/>
        <end position="171"/>
    </location>
</feature>
<sequence>MVTQRAVPVGGPPSLDSFVKSITKIEASQVPGMVDHLISLLKRRQIRGSRNTAVATANLLMRVVSATKWSHVDAIISKIREIGRRLTRAQPRELAVGNIVRRVLGLIREEVENDSPPPSASLPAGTTLSLQSAHSTQGGVPAAPLGQPSTSMFSLLSQNPTPQKDKSSHSSKNIKAGIMEGIREILDELSTADDLIAASALEHIHSNEIILTMGYSVTVQRFLLRAAQKRSFTVIIAEGYPNDQDKVHQVLSGDPDSPGNSQIAEDSHLTFQQTLTRAGLIVILIPDSAVYAMMSRVNKVILGTHAVTANGGLVAAAGAAVISKAAKEHRTPVVVVAGAYKLSPVHPFDVEGISEHGDPGKAVRWEDADMVESCDVVNTLFDYVPPNMVDLYITNLGGHAPSYLYRIVADHYRPEDVSLDG</sequence>
<feature type="compositionally biased region" description="Polar residues" evidence="10">
    <location>
        <begin position="147"/>
        <end position="162"/>
    </location>
</feature>
<evidence type="ECO:0000313" key="12">
    <source>
        <dbReference type="Proteomes" id="UP000275078"/>
    </source>
</evidence>
<keyword evidence="3" id="KW-0963">Cytoplasm</keyword>
<dbReference type="InterPro" id="IPR037171">
    <property type="entry name" value="NagB/RpiA_transferase-like"/>
</dbReference>
<evidence type="ECO:0000256" key="7">
    <source>
        <dbReference type="ARBA" id="ARBA00044228"/>
    </source>
</evidence>
<dbReference type="GO" id="GO:0003743">
    <property type="term" value="F:translation initiation factor activity"/>
    <property type="evidence" value="ECO:0007669"/>
    <property type="project" value="UniProtKB-KW"/>
</dbReference>
<proteinExistence type="inferred from homology"/>
<dbReference type="OrthoDB" id="269919at2759"/>
<evidence type="ECO:0000256" key="1">
    <source>
        <dbReference type="ARBA" id="ARBA00004514"/>
    </source>
</evidence>
<dbReference type="InterPro" id="IPR042529">
    <property type="entry name" value="IF_2B-like_C"/>
</dbReference>
<evidence type="ECO:0000256" key="8">
    <source>
        <dbReference type="ARBA" id="ARBA00046432"/>
    </source>
</evidence>
<evidence type="ECO:0000256" key="2">
    <source>
        <dbReference type="ARBA" id="ARBA00007251"/>
    </source>
</evidence>
<dbReference type="PANTHER" id="PTHR45859:SF1">
    <property type="entry name" value="TRANSLATION INITIATION FACTOR EIF-2B SUBUNIT BETA"/>
    <property type="match status" value="1"/>
</dbReference>
<dbReference type="STRING" id="1160509.A0A3N4IL61"/>
<comment type="subunit">
    <text evidence="8">Component of the translation initiation factor 2B (eIF2B) complex which is a heterodecamer of two sets of five different subunits: alpha, beta, gamma, delta and epsilon. Subunits alpha, beta and delta comprise a regulatory subcomplex and subunits epsilon and gamma comprise a catalytic subcomplex. Within the complex, the hexameric regulatory complex resides at the center, with the two heterodimeric catalytic subcomplexes bound on opposite sides.</text>
</comment>
<dbReference type="EMBL" id="ML119653">
    <property type="protein sequence ID" value="RPA85438.1"/>
    <property type="molecule type" value="Genomic_DNA"/>
</dbReference>
<dbReference type="InterPro" id="IPR000649">
    <property type="entry name" value="IF-2B-related"/>
</dbReference>
<dbReference type="Gene3D" id="3.40.50.10470">
    <property type="entry name" value="Translation initiation factor eif-2b, domain 2"/>
    <property type="match status" value="1"/>
</dbReference>
<dbReference type="Pfam" id="PF01008">
    <property type="entry name" value="IF-2B"/>
    <property type="match status" value="2"/>
</dbReference>
<dbReference type="SUPFAM" id="SSF100950">
    <property type="entry name" value="NagB/RpiA/CoA transferase-like"/>
    <property type="match status" value="1"/>
</dbReference>
<evidence type="ECO:0000256" key="9">
    <source>
        <dbReference type="RuleBase" id="RU003814"/>
    </source>
</evidence>
<evidence type="ECO:0000256" key="3">
    <source>
        <dbReference type="ARBA" id="ARBA00022490"/>
    </source>
</evidence>
<evidence type="ECO:0000256" key="4">
    <source>
        <dbReference type="ARBA" id="ARBA00022540"/>
    </source>
</evidence>